<accession>A0A6J1UBC3</accession>
<dbReference type="InterPro" id="IPR001507">
    <property type="entry name" value="ZP_dom"/>
</dbReference>
<evidence type="ECO:0000259" key="4">
    <source>
        <dbReference type="PROSITE" id="PS51034"/>
    </source>
</evidence>
<dbReference type="InterPro" id="IPR055356">
    <property type="entry name" value="ZP-N"/>
</dbReference>
<organism evidence="5 6">
    <name type="scientific">Notechis scutatus</name>
    <name type="common">mainland tiger snake</name>
    <dbReference type="NCBI Taxonomy" id="8663"/>
    <lineage>
        <taxon>Eukaryota</taxon>
        <taxon>Metazoa</taxon>
        <taxon>Chordata</taxon>
        <taxon>Craniata</taxon>
        <taxon>Vertebrata</taxon>
        <taxon>Euteleostomi</taxon>
        <taxon>Lepidosauria</taxon>
        <taxon>Squamata</taxon>
        <taxon>Bifurcata</taxon>
        <taxon>Unidentata</taxon>
        <taxon>Episquamata</taxon>
        <taxon>Toxicofera</taxon>
        <taxon>Serpentes</taxon>
        <taxon>Colubroidea</taxon>
        <taxon>Elapidae</taxon>
        <taxon>Hydrophiinae</taxon>
        <taxon>Notechis</taxon>
    </lineage>
</organism>
<sequence length="301" mass="34943">MRIVFISDSSISEKGFLAHYREVPPRQTVITTLPPPPPPPTTTMATIATLPDDTTDFVTLTCYTEYMKAVIGKQYLISKGCLDCNLYISEATCTPDISKDKFTFYIPYDGCGTKRENYGKISTFTNIVNSTGDGVNPQFRFICKMEPRKNMEVTHNIDEFEHSKQGPKFHMEFLFYESPFFKQPINNMGYFMNVNQNAYIQATLYSFNINQILFIDSCVASPNRYDFKTETYVMINRGCKMDRTYQLFSSRNRRSISFRFKSFILNNNYSTVYIRCKIFVCKAQDYSSRCYQGCYKNNRIA</sequence>
<keyword evidence="5" id="KW-1185">Reference proteome</keyword>
<reference evidence="6" key="1">
    <citation type="submission" date="2025-08" db="UniProtKB">
        <authorList>
            <consortium name="RefSeq"/>
        </authorList>
    </citation>
    <scope>IDENTIFICATION</scope>
</reference>
<dbReference type="KEGG" id="nss:113413196"/>
<dbReference type="GeneID" id="113413196"/>
<dbReference type="InterPro" id="IPR048290">
    <property type="entry name" value="ZP_chr"/>
</dbReference>
<keyword evidence="1" id="KW-0732">Signal</keyword>
<dbReference type="SMART" id="SM00241">
    <property type="entry name" value="ZP"/>
    <property type="match status" value="1"/>
</dbReference>
<dbReference type="AlphaFoldDB" id="A0A6J1UBC3"/>
<gene>
    <name evidence="6" type="primary">LOC113413196</name>
</gene>
<dbReference type="Gene3D" id="2.60.40.3210">
    <property type="entry name" value="Zona pellucida, ZP-N domain"/>
    <property type="match status" value="1"/>
</dbReference>
<dbReference type="Pfam" id="PF23344">
    <property type="entry name" value="ZP-N"/>
    <property type="match status" value="1"/>
</dbReference>
<evidence type="ECO:0000256" key="3">
    <source>
        <dbReference type="ARBA" id="ARBA00023180"/>
    </source>
</evidence>
<evidence type="ECO:0000313" key="5">
    <source>
        <dbReference type="Proteomes" id="UP000504612"/>
    </source>
</evidence>
<protein>
    <submittedName>
        <fullName evidence="6">Deleted in malignant brain tumors 1 protein-like</fullName>
    </submittedName>
</protein>
<evidence type="ECO:0000256" key="1">
    <source>
        <dbReference type="ARBA" id="ARBA00022729"/>
    </source>
</evidence>
<dbReference type="PANTHER" id="PTHR14002">
    <property type="entry name" value="ENDOGLIN/TGF-BETA RECEPTOR TYPE III"/>
    <property type="match status" value="1"/>
</dbReference>
<dbReference type="PANTHER" id="PTHR14002:SF38">
    <property type="entry name" value="CUB AND ZONA PELLUCIDA-LIKE DOMAIN-CONTAINING PROTEIN 1"/>
    <property type="match status" value="1"/>
</dbReference>
<dbReference type="Proteomes" id="UP000504612">
    <property type="component" value="Unplaced"/>
</dbReference>
<keyword evidence="2" id="KW-1015">Disulfide bond</keyword>
<dbReference type="Gene3D" id="2.60.40.4100">
    <property type="entry name" value="Zona pellucida, ZP-C domain"/>
    <property type="match status" value="1"/>
</dbReference>
<dbReference type="Pfam" id="PF00100">
    <property type="entry name" value="Zona_pellucida"/>
    <property type="match status" value="1"/>
</dbReference>
<evidence type="ECO:0000313" key="6">
    <source>
        <dbReference type="RefSeq" id="XP_026525074.1"/>
    </source>
</evidence>
<evidence type="ECO:0000256" key="2">
    <source>
        <dbReference type="ARBA" id="ARBA00023157"/>
    </source>
</evidence>
<feature type="domain" description="ZP" evidence="4">
    <location>
        <begin position="61"/>
        <end position="297"/>
    </location>
</feature>
<dbReference type="RefSeq" id="XP_026525074.1">
    <property type="nucleotide sequence ID" value="XM_026669289.1"/>
</dbReference>
<dbReference type="InterPro" id="IPR055355">
    <property type="entry name" value="ZP-C"/>
</dbReference>
<name>A0A6J1UBC3_9SAUR</name>
<keyword evidence="3" id="KW-0325">Glycoprotein</keyword>
<dbReference type="PROSITE" id="PS51034">
    <property type="entry name" value="ZP_2"/>
    <property type="match status" value="1"/>
</dbReference>
<dbReference type="InterPro" id="IPR042235">
    <property type="entry name" value="ZP-C_dom"/>
</dbReference>
<dbReference type="PRINTS" id="PR00023">
    <property type="entry name" value="ZPELLUCIDA"/>
</dbReference>
<proteinExistence type="predicted"/>